<comment type="caution">
    <text evidence="2">The sequence shown here is derived from an EMBL/GenBank/DDBJ whole genome shotgun (WGS) entry which is preliminary data.</text>
</comment>
<name>A0AAP7A4H1_PAEAL</name>
<dbReference type="Proteomes" id="UP000552038">
    <property type="component" value="Unassembled WGS sequence"/>
</dbReference>
<feature type="coiled-coil region" evidence="1">
    <location>
        <begin position="5"/>
        <end position="32"/>
    </location>
</feature>
<evidence type="ECO:0000313" key="3">
    <source>
        <dbReference type="Proteomes" id="UP000552038"/>
    </source>
</evidence>
<dbReference type="AlphaFoldDB" id="A0AAP7A4H1"/>
<gene>
    <name evidence="2" type="ORF">HMI46_21805</name>
</gene>
<evidence type="ECO:0000256" key="1">
    <source>
        <dbReference type="SAM" id="Coils"/>
    </source>
</evidence>
<reference evidence="2 3" key="1">
    <citation type="submission" date="2020-05" db="EMBL/GenBank/DDBJ databases">
        <title>Whole genome sequencing and identification of novel metabolites from Paenibacillus alvei strain JR949.</title>
        <authorList>
            <person name="Rajendhran J."/>
            <person name="Sree Pranav P."/>
            <person name="Mahalakshmi B."/>
            <person name="Karthikeyan R."/>
        </authorList>
    </citation>
    <scope>NUCLEOTIDE SEQUENCE [LARGE SCALE GENOMIC DNA]</scope>
    <source>
        <strain evidence="2 3">JR949</strain>
    </source>
</reference>
<proteinExistence type="predicted"/>
<accession>A0AAP7A4H1</accession>
<sequence length="75" mass="8634">MEGRVRTEHRKIVELERRLATAERKTEQAAEARRKLGIGASRARVTSANARWKAAAEERDRLMEELKQMGESVEQ</sequence>
<protein>
    <submittedName>
        <fullName evidence="2">Uncharacterized protein</fullName>
    </submittedName>
</protein>
<organism evidence="2 3">
    <name type="scientific">Paenibacillus alvei</name>
    <name type="common">Bacillus alvei</name>
    <dbReference type="NCBI Taxonomy" id="44250"/>
    <lineage>
        <taxon>Bacteria</taxon>
        <taxon>Bacillati</taxon>
        <taxon>Bacillota</taxon>
        <taxon>Bacilli</taxon>
        <taxon>Bacillales</taxon>
        <taxon>Paenibacillaceae</taxon>
        <taxon>Paenibacillus</taxon>
    </lineage>
</organism>
<dbReference type="EMBL" id="JABFOR010000038">
    <property type="protein sequence ID" value="NOJ73171.1"/>
    <property type="molecule type" value="Genomic_DNA"/>
</dbReference>
<evidence type="ECO:0000313" key="2">
    <source>
        <dbReference type="EMBL" id="NOJ73171.1"/>
    </source>
</evidence>
<keyword evidence="1" id="KW-0175">Coiled coil</keyword>